<dbReference type="EMBL" id="JAODUO010000810">
    <property type="protein sequence ID" value="KAK2174341.1"/>
    <property type="molecule type" value="Genomic_DNA"/>
</dbReference>
<feature type="domain" description="TANC1/2-like AAA+ ATPase lid" evidence="11">
    <location>
        <begin position="549"/>
        <end position="641"/>
    </location>
</feature>
<evidence type="ECO:0000256" key="9">
    <source>
        <dbReference type="SAM" id="MobiDB-lite"/>
    </source>
</evidence>
<dbReference type="Proteomes" id="UP001209878">
    <property type="component" value="Unassembled WGS sequence"/>
</dbReference>
<dbReference type="PROSITE" id="PS50297">
    <property type="entry name" value="ANK_REP_REGION"/>
    <property type="match status" value="5"/>
</dbReference>
<feature type="repeat" description="ANK" evidence="8">
    <location>
        <begin position="1016"/>
        <end position="1048"/>
    </location>
</feature>
<dbReference type="Gene3D" id="1.25.40.20">
    <property type="entry name" value="Ankyrin repeat-containing domain"/>
    <property type="match status" value="3"/>
</dbReference>
<dbReference type="PANTHER" id="PTHR24166:SF55">
    <property type="entry name" value="ROLLING PEBBLES, ISOFORM B"/>
    <property type="match status" value="1"/>
</dbReference>
<dbReference type="InterPro" id="IPR019734">
    <property type="entry name" value="TPR_rpt"/>
</dbReference>
<evidence type="ECO:0000256" key="6">
    <source>
        <dbReference type="ARBA" id="ARBA00034110"/>
    </source>
</evidence>
<dbReference type="Pfam" id="PF12796">
    <property type="entry name" value="Ank_2"/>
    <property type="match status" value="3"/>
</dbReference>
<name>A0AAD9NMY6_RIDPI</name>
<feature type="transmembrane region" description="Helical" evidence="10">
    <location>
        <begin position="253"/>
        <end position="278"/>
    </location>
</feature>
<organism evidence="13 14">
    <name type="scientific">Ridgeia piscesae</name>
    <name type="common">Tubeworm</name>
    <dbReference type="NCBI Taxonomy" id="27915"/>
    <lineage>
        <taxon>Eukaryota</taxon>
        <taxon>Metazoa</taxon>
        <taxon>Spiralia</taxon>
        <taxon>Lophotrochozoa</taxon>
        <taxon>Annelida</taxon>
        <taxon>Polychaeta</taxon>
        <taxon>Sedentaria</taxon>
        <taxon>Canalipalpata</taxon>
        <taxon>Sabellida</taxon>
        <taxon>Siboglinidae</taxon>
        <taxon>Ridgeia</taxon>
    </lineage>
</organism>
<comment type="subcellular location">
    <subcellularLocation>
        <location evidence="6">Postsynapse</location>
    </subcellularLocation>
</comment>
<dbReference type="Pfam" id="PF25520">
    <property type="entry name" value="AAA_lid_TANC1"/>
    <property type="match status" value="1"/>
</dbReference>
<evidence type="ECO:0000256" key="10">
    <source>
        <dbReference type="SAM" id="Phobius"/>
    </source>
</evidence>
<comment type="similarity">
    <text evidence="7">Belongs to the TANC family.</text>
</comment>
<feature type="repeat" description="ANK" evidence="8">
    <location>
        <begin position="866"/>
        <end position="893"/>
    </location>
</feature>
<feature type="transmembrane region" description="Helical" evidence="10">
    <location>
        <begin position="290"/>
        <end position="313"/>
    </location>
</feature>
<dbReference type="AlphaFoldDB" id="A0AAD9NMY6"/>
<evidence type="ECO:0000256" key="8">
    <source>
        <dbReference type="PROSITE-ProRule" id="PRU00023"/>
    </source>
</evidence>
<feature type="repeat" description="ANK" evidence="8">
    <location>
        <begin position="983"/>
        <end position="1015"/>
    </location>
</feature>
<reference evidence="13" key="1">
    <citation type="journal article" date="2023" name="Mol. Biol. Evol.">
        <title>Third-Generation Sequencing Reveals the Adaptive Role of the Epigenome in Three Deep-Sea Polychaetes.</title>
        <authorList>
            <person name="Perez M."/>
            <person name="Aroh O."/>
            <person name="Sun Y."/>
            <person name="Lan Y."/>
            <person name="Juniper S.K."/>
            <person name="Young C.R."/>
            <person name="Angers B."/>
            <person name="Qian P.Y."/>
        </authorList>
    </citation>
    <scope>NUCLEOTIDE SEQUENCE</scope>
    <source>
        <strain evidence="13">R07B-5</strain>
    </source>
</reference>
<keyword evidence="4" id="KW-0770">Synapse</keyword>
<feature type="compositionally biased region" description="Polar residues" evidence="9">
    <location>
        <begin position="13"/>
        <end position="28"/>
    </location>
</feature>
<dbReference type="InterPro" id="IPR050889">
    <property type="entry name" value="Dendritic_Spine_Reg/Scaffold"/>
</dbReference>
<dbReference type="SMART" id="SM00028">
    <property type="entry name" value="TPR"/>
    <property type="match status" value="2"/>
</dbReference>
<evidence type="ECO:0000256" key="4">
    <source>
        <dbReference type="ARBA" id="ARBA00023018"/>
    </source>
</evidence>
<comment type="caution">
    <text evidence="13">The sequence shown here is derived from an EMBL/GenBank/DDBJ whole genome shotgun (WGS) entry which is preliminary data.</text>
</comment>
<feature type="repeat" description="ANK" evidence="8">
    <location>
        <begin position="1049"/>
        <end position="1081"/>
    </location>
</feature>
<evidence type="ECO:0000259" key="12">
    <source>
        <dbReference type="Pfam" id="PF25521"/>
    </source>
</evidence>
<dbReference type="InterPro" id="IPR011990">
    <property type="entry name" value="TPR-like_helical_dom_sf"/>
</dbReference>
<dbReference type="PANTHER" id="PTHR24166">
    <property type="entry name" value="ROLLING PEBBLES, ISOFORM B"/>
    <property type="match status" value="1"/>
</dbReference>
<evidence type="ECO:0000256" key="5">
    <source>
        <dbReference type="ARBA" id="ARBA00023043"/>
    </source>
</evidence>
<dbReference type="InterPro" id="IPR036770">
    <property type="entry name" value="Ankyrin_rpt-contain_sf"/>
</dbReference>
<feature type="compositionally biased region" description="Basic and acidic residues" evidence="9">
    <location>
        <begin position="1259"/>
        <end position="1270"/>
    </location>
</feature>
<feature type="region of interest" description="Disordered" evidence="9">
    <location>
        <begin position="9"/>
        <end position="38"/>
    </location>
</feature>
<evidence type="ECO:0000256" key="2">
    <source>
        <dbReference type="ARBA" id="ARBA00022737"/>
    </source>
</evidence>
<feature type="domain" description="TANC1/2-like winged helix" evidence="12">
    <location>
        <begin position="643"/>
        <end position="795"/>
    </location>
</feature>
<keyword evidence="1" id="KW-0597">Phosphoprotein</keyword>
<proteinExistence type="inferred from homology"/>
<dbReference type="InterPro" id="IPR002110">
    <property type="entry name" value="Ankyrin_rpt"/>
</dbReference>
<feature type="transmembrane region" description="Helical" evidence="10">
    <location>
        <begin position="325"/>
        <end position="348"/>
    </location>
</feature>
<dbReference type="SUPFAM" id="SSF48403">
    <property type="entry name" value="Ankyrin repeat"/>
    <property type="match status" value="1"/>
</dbReference>
<feature type="region of interest" description="Disordered" evidence="9">
    <location>
        <begin position="1233"/>
        <end position="1270"/>
    </location>
</feature>
<gene>
    <name evidence="13" type="ORF">NP493_808g02020</name>
</gene>
<evidence type="ECO:0008006" key="15">
    <source>
        <dbReference type="Google" id="ProtNLM"/>
    </source>
</evidence>
<dbReference type="InterPro" id="IPR058018">
    <property type="entry name" value="AAA_lid_TANC1/2"/>
</dbReference>
<evidence type="ECO:0000313" key="14">
    <source>
        <dbReference type="Proteomes" id="UP001209878"/>
    </source>
</evidence>
<keyword evidence="3" id="KW-0802">TPR repeat</keyword>
<dbReference type="SMART" id="SM00248">
    <property type="entry name" value="ANK"/>
    <property type="match status" value="8"/>
</dbReference>
<keyword evidence="10" id="KW-0472">Membrane</keyword>
<protein>
    <recommendedName>
        <fullName evidence="15">Protein TANC2</fullName>
    </recommendedName>
</protein>
<dbReference type="InterPro" id="IPR058056">
    <property type="entry name" value="WH_TANC1/2"/>
</dbReference>
<feature type="repeat" description="ANK" evidence="8">
    <location>
        <begin position="917"/>
        <end position="949"/>
    </location>
</feature>
<keyword evidence="14" id="KW-1185">Reference proteome</keyword>
<dbReference type="Gene3D" id="1.25.40.10">
    <property type="entry name" value="Tetratricopeptide repeat domain"/>
    <property type="match status" value="1"/>
</dbReference>
<evidence type="ECO:0000259" key="11">
    <source>
        <dbReference type="Pfam" id="PF25520"/>
    </source>
</evidence>
<keyword evidence="2" id="KW-0677">Repeat</keyword>
<dbReference type="Pfam" id="PF25521">
    <property type="entry name" value="WHD_TANC1"/>
    <property type="match status" value="1"/>
</dbReference>
<accession>A0AAD9NMY6</accession>
<dbReference type="SUPFAM" id="SSF48452">
    <property type="entry name" value="TPR-like"/>
    <property type="match status" value="1"/>
</dbReference>
<evidence type="ECO:0000256" key="1">
    <source>
        <dbReference type="ARBA" id="ARBA00022553"/>
    </source>
</evidence>
<evidence type="ECO:0000313" key="13">
    <source>
        <dbReference type="EMBL" id="KAK2174341.1"/>
    </source>
</evidence>
<sequence length="1270" mass="139387">MMRLGLLLGDHAQSPSPSPANTRQSANQTEDRFHSPPSLTSDCVGLLDRSIADISPISTLTVVIPAVAFPPVSLRLWHFLDGQGSLVKQEDVNLWNDLVVELKAVAHVASSGSDQSSGLKMTYNPAFAQPNRDPSCDSVTSLVSAGTGRSASPLCSYQRPHSITTTAPGAVEDLGLFGKRRSSIRRSARSARSAKVQMRALAAQESKVEGDVLIVEGDVLIVEGDVLIVEGDVLIVEGVVLIVEGDVLIVEGVVLIVEGVVLIVEGVVLIVEGVVLIVEGVVLIVEGDVLIVEGVVLIVEGVVLIVEGVVLIVEGVVLIVEGVVLIVEGVVLIVEGVVLIVEGVVLIVEVKFAPIRPPQIHLTRINFEVPHQEKQPIFIGREWLFRKLEKWIVSSRLSSASNHSASPAGSTSILPTASVRSSQSSLSLIPTYDALRSLASRVAACHICQADNNITCMVPEFVHSRLGKITTDLCLILIDSLNEAEFHKPDYGDTIASFLTKHIVWFPSWLKVVATVRTAFQDIAKLIPFQRVNLDLTVAPSISSPGDGKSANDYISKDVEVYLNYRISTAADLKQNISPNGKPDTATRQRFVAHVQSLTQNCFLYCKLLLDLIETGHLVVKSTNYKILPVTLAEVFILMLNLRFPTVRSFEQVAPLFEVCLASLYPLTIHELFSAVNSAYVQSHIDWKEFLRRLAAVAGFLLPQRDGSYMFFHPAFREWLFRRDDTSSPKFPCDLRHGHSLLAFRLSRASTSLSASKTVELGHHILKAHIYRAVSKQHGFSSRDMQAFWLCTCADGLSPALVSQHNVFLPNVKVSRLLLLAGANPNTQTSFLNNAPLLAVMACQGYTDMVKLLLEYGAAVSIHGDDGMSPLCYAAQQGHIEIIQMLVARQARICSFLLELHTVAGEGFGINLTDTLQGETALTAASMNGHQEAVEMLLKRDARVDVVNLRSLPPLLCAAKAGHWQVIDTLLQQGAALEQTDKHGRTVLMVAASEGHLGVVEMLLSKGSSLSMTDREGLTPLCWACLNGHLQCVQSLLDRGSDIEHTDRNGRTPLDLATFYGDAQVVQYLIEQAACFERTDNSGMRPLDRAISNRNTAVVKNRIREAAQRYHYALKKFPKDGLGEEPRTFREVKVNLLLNLSRCKRKLNDTAGAMDLATKALQIKPSSFEAYYARARARRDDRLYLMAVEDLMEALKLAPENRELRRLLVRVKEECREQARLDSSHTVIVPTVLSSSPSGKFEHRPPVPDIVPSMNDKPPLQERRREETAL</sequence>
<dbReference type="GO" id="GO:0098794">
    <property type="term" value="C:postsynapse"/>
    <property type="evidence" value="ECO:0007669"/>
    <property type="project" value="UniProtKB-SubCell"/>
</dbReference>
<dbReference type="PROSITE" id="PS50088">
    <property type="entry name" value="ANK_REPEAT"/>
    <property type="match status" value="6"/>
</dbReference>
<evidence type="ECO:0000256" key="3">
    <source>
        <dbReference type="ARBA" id="ARBA00022803"/>
    </source>
</evidence>
<keyword evidence="10" id="KW-1133">Transmembrane helix</keyword>
<keyword evidence="10" id="KW-0812">Transmembrane</keyword>
<feature type="repeat" description="ANK" evidence="8">
    <location>
        <begin position="950"/>
        <end position="982"/>
    </location>
</feature>
<keyword evidence="5 8" id="KW-0040">ANK repeat</keyword>
<evidence type="ECO:0000256" key="7">
    <source>
        <dbReference type="ARBA" id="ARBA00038259"/>
    </source>
</evidence>